<comment type="caution">
    <text evidence="2">The sequence shown here is derived from an EMBL/GenBank/DDBJ whole genome shotgun (WGS) entry which is preliminary data.</text>
</comment>
<dbReference type="Proteomes" id="UP000315295">
    <property type="component" value="Unassembled WGS sequence"/>
</dbReference>
<evidence type="ECO:0000313" key="3">
    <source>
        <dbReference type="Proteomes" id="UP000315295"/>
    </source>
</evidence>
<dbReference type="STRING" id="106549.A0A540KTU7"/>
<organism evidence="2 3">
    <name type="scientific">Malus baccata</name>
    <name type="common">Siberian crab apple</name>
    <name type="synonym">Pyrus baccata</name>
    <dbReference type="NCBI Taxonomy" id="106549"/>
    <lineage>
        <taxon>Eukaryota</taxon>
        <taxon>Viridiplantae</taxon>
        <taxon>Streptophyta</taxon>
        <taxon>Embryophyta</taxon>
        <taxon>Tracheophyta</taxon>
        <taxon>Spermatophyta</taxon>
        <taxon>Magnoliopsida</taxon>
        <taxon>eudicotyledons</taxon>
        <taxon>Gunneridae</taxon>
        <taxon>Pentapetalae</taxon>
        <taxon>rosids</taxon>
        <taxon>fabids</taxon>
        <taxon>Rosales</taxon>
        <taxon>Rosaceae</taxon>
        <taxon>Amygdaloideae</taxon>
        <taxon>Maleae</taxon>
        <taxon>Malus</taxon>
    </lineage>
</organism>
<keyword evidence="3" id="KW-1185">Reference proteome</keyword>
<reference evidence="2 3" key="1">
    <citation type="journal article" date="2019" name="G3 (Bethesda)">
        <title>Sequencing of a Wild Apple (Malus baccata) Genome Unravels the Differences Between Cultivated and Wild Apple Species Regarding Disease Resistance and Cold Tolerance.</title>
        <authorList>
            <person name="Chen X."/>
        </authorList>
    </citation>
    <scope>NUCLEOTIDE SEQUENCE [LARGE SCALE GENOMIC DNA]</scope>
    <source>
        <strain evidence="3">cv. Shandingzi</strain>
        <tissue evidence="2">Leaves</tissue>
    </source>
</reference>
<proteinExistence type="predicted"/>
<gene>
    <name evidence="2" type="ORF">C1H46_036814</name>
</gene>
<name>A0A540KTU7_MALBA</name>
<dbReference type="AlphaFoldDB" id="A0A540KTU7"/>
<accession>A0A540KTU7</accession>
<dbReference type="EMBL" id="VIEB01000950">
    <property type="protein sequence ID" value="TQD77653.1"/>
    <property type="molecule type" value="Genomic_DNA"/>
</dbReference>
<evidence type="ECO:0000313" key="2">
    <source>
        <dbReference type="EMBL" id="TQD77653.1"/>
    </source>
</evidence>
<evidence type="ECO:0000256" key="1">
    <source>
        <dbReference type="SAM" id="MobiDB-lite"/>
    </source>
</evidence>
<feature type="region of interest" description="Disordered" evidence="1">
    <location>
        <begin position="9"/>
        <end position="29"/>
    </location>
</feature>
<sequence>MHCAREYLLKDPNPSGHPSSRLQSAPPAKKSNLALAHPTCKEIQTKVYHPQYPTSEISRLLLSIHVPSIHKHLLPLGQFNIFVHHHLHQLLKPDFRLPTQHLLRLARIPFQIIHLRRPQVPLVDHHVVSPVQSHVPKRHLQELLHRVRLLRRHHVVVRLLLLQHHPHRLHVVAGKTPVPRRLQIPQKQLALQSLLDPTHGPGDLPGHEILPPPRRLVVEQNPVAREQPVCLAVVHGVPMRRAFRNGVGGSGVERRRFGLRRRGGPEHLGRPGLVVLNVGAAGGGDVGADSLEEAEGAGGNDVGGVIGDLKRDGDVRLGGEVVDLVGGDYVEPAAEGGGVGEVGVVELHAGLVGVVGVDVDVVDALGVEVGGPSDQAVDVVAFVEEEFGEVGAVLAGDAGD</sequence>
<protein>
    <submittedName>
        <fullName evidence="2">Uncharacterized protein</fullName>
    </submittedName>
</protein>